<dbReference type="Proteomes" id="UP000830401">
    <property type="component" value="Chromosome"/>
</dbReference>
<reference evidence="3" key="1">
    <citation type="submission" date="2022-04" db="EMBL/GenBank/DDBJ databases">
        <title>Hymenobacter sp. isolated from the air.</title>
        <authorList>
            <person name="Won M."/>
            <person name="Lee C.-M."/>
            <person name="Woen H.-Y."/>
            <person name="Kwon S.-W."/>
        </authorList>
    </citation>
    <scope>NUCLEOTIDE SEQUENCE</scope>
    <source>
        <strain evidence="3">5420S-77</strain>
    </source>
</reference>
<organism evidence="3 4">
    <name type="scientific">Hymenobacter volaticus</name>
    <dbReference type="NCBI Taxonomy" id="2932254"/>
    <lineage>
        <taxon>Bacteria</taxon>
        <taxon>Pseudomonadati</taxon>
        <taxon>Bacteroidota</taxon>
        <taxon>Cytophagia</taxon>
        <taxon>Cytophagales</taxon>
        <taxon>Hymenobacteraceae</taxon>
        <taxon>Hymenobacter</taxon>
    </lineage>
</organism>
<protein>
    <submittedName>
        <fullName evidence="3">Uncharacterized protein</fullName>
    </submittedName>
</protein>
<dbReference type="RefSeq" id="WP_245118041.1">
    <property type="nucleotide sequence ID" value="NZ_CP095061.1"/>
</dbReference>
<gene>
    <name evidence="3" type="ORF">MUN86_12000</name>
</gene>
<accession>A0ABY4G0C1</accession>
<feature type="compositionally biased region" description="Polar residues" evidence="1">
    <location>
        <begin position="142"/>
        <end position="160"/>
    </location>
</feature>
<keyword evidence="2" id="KW-0812">Transmembrane</keyword>
<feature type="compositionally biased region" description="Polar residues" evidence="1">
    <location>
        <begin position="77"/>
        <end position="89"/>
    </location>
</feature>
<evidence type="ECO:0000313" key="4">
    <source>
        <dbReference type="Proteomes" id="UP000830401"/>
    </source>
</evidence>
<feature type="transmembrane region" description="Helical" evidence="2">
    <location>
        <begin position="42"/>
        <end position="62"/>
    </location>
</feature>
<keyword evidence="4" id="KW-1185">Reference proteome</keyword>
<name>A0ABY4G0C1_9BACT</name>
<feature type="compositionally biased region" description="Low complexity" evidence="1">
    <location>
        <begin position="109"/>
        <end position="129"/>
    </location>
</feature>
<sequence length="175" mass="18580">MQPEDIDKLFRDRLEGHAPVPPAYLWNQLEEELQPAKKRPALWLWAAAAAVLLCFVSGLLWLQLTPTAGVGSAPLATNTKSAHSTNQELQPAAQPEKKSAEVAVSQATPSPALASTLPKAAAAAAPTAPLRQTKGARPEARQQLTASTTRPARNNKTLPSTPVPKIATPQPAPRL</sequence>
<proteinExistence type="predicted"/>
<keyword evidence="2" id="KW-0472">Membrane</keyword>
<evidence type="ECO:0000256" key="2">
    <source>
        <dbReference type="SAM" id="Phobius"/>
    </source>
</evidence>
<evidence type="ECO:0000313" key="3">
    <source>
        <dbReference type="EMBL" id="UOQ64319.1"/>
    </source>
</evidence>
<dbReference type="EMBL" id="CP095061">
    <property type="protein sequence ID" value="UOQ64319.1"/>
    <property type="molecule type" value="Genomic_DNA"/>
</dbReference>
<keyword evidence="2" id="KW-1133">Transmembrane helix</keyword>
<evidence type="ECO:0000256" key="1">
    <source>
        <dbReference type="SAM" id="MobiDB-lite"/>
    </source>
</evidence>
<feature type="region of interest" description="Disordered" evidence="1">
    <location>
        <begin position="77"/>
        <end position="175"/>
    </location>
</feature>